<gene>
    <name evidence="1" type="ORF">B1806_14300</name>
</gene>
<comment type="caution">
    <text evidence="1">The sequence shown here is derived from an EMBL/GenBank/DDBJ whole genome shotgun (WGS) entry which is preliminary data.</text>
</comment>
<accession>A0A4S3KH53</accession>
<dbReference type="EMBL" id="MWQO01000054">
    <property type="protein sequence ID" value="THD07909.1"/>
    <property type="molecule type" value="Genomic_DNA"/>
</dbReference>
<feature type="non-terminal residue" evidence="1">
    <location>
        <position position="103"/>
    </location>
</feature>
<sequence length="103" mass="10698">MLGELPITAQRASILLMPHSNSSRILLGVLMTLGLSCALALPARAAQVALRGAWMMAPAQRTTPAQPPAVATAHALQTFNTGGLVHLPRGVNGTWVRLQPAAG</sequence>
<keyword evidence="2" id="KW-1185">Reference proteome</keyword>
<protein>
    <submittedName>
        <fullName evidence="1">Uncharacterized protein</fullName>
    </submittedName>
</protein>
<evidence type="ECO:0000313" key="2">
    <source>
        <dbReference type="Proteomes" id="UP000307749"/>
    </source>
</evidence>
<dbReference type="AlphaFoldDB" id="A0A4S3KH53"/>
<evidence type="ECO:0000313" key="1">
    <source>
        <dbReference type="EMBL" id="THD07909.1"/>
    </source>
</evidence>
<proteinExistence type="predicted"/>
<reference evidence="1 2" key="1">
    <citation type="submission" date="2017-02" db="EMBL/GenBank/DDBJ databases">
        <title>Whole genome sequencing of Metallibacterium scheffleri DSM 24874 (T).</title>
        <authorList>
            <person name="Kumar S."/>
            <person name="Patil P."/>
            <person name="Patil P.B."/>
        </authorList>
    </citation>
    <scope>NUCLEOTIDE SEQUENCE [LARGE SCALE GENOMIC DNA]</scope>
    <source>
        <strain evidence="1 2">DSM 24874</strain>
    </source>
</reference>
<organism evidence="1 2">
    <name type="scientific">Metallibacterium scheffleri</name>
    <dbReference type="NCBI Taxonomy" id="993689"/>
    <lineage>
        <taxon>Bacteria</taxon>
        <taxon>Pseudomonadati</taxon>
        <taxon>Pseudomonadota</taxon>
        <taxon>Gammaproteobacteria</taxon>
        <taxon>Lysobacterales</taxon>
        <taxon>Rhodanobacteraceae</taxon>
        <taxon>Metallibacterium</taxon>
    </lineage>
</organism>
<dbReference type="Proteomes" id="UP000307749">
    <property type="component" value="Unassembled WGS sequence"/>
</dbReference>
<name>A0A4S3KH53_9GAMM</name>